<feature type="transmembrane region" description="Helical" evidence="5">
    <location>
        <begin position="97"/>
        <end position="116"/>
    </location>
</feature>
<evidence type="ECO:0000256" key="2">
    <source>
        <dbReference type="ARBA" id="ARBA00022692"/>
    </source>
</evidence>
<evidence type="ECO:0000313" key="8">
    <source>
        <dbReference type="Proteomes" id="UP001162881"/>
    </source>
</evidence>
<protein>
    <submittedName>
        <fullName evidence="7">MFS transporter</fullName>
    </submittedName>
</protein>
<name>A0ABT0BC90_9SPHN</name>
<keyword evidence="3 5" id="KW-1133">Transmembrane helix</keyword>
<feature type="transmembrane region" description="Helical" evidence="5">
    <location>
        <begin position="350"/>
        <end position="375"/>
    </location>
</feature>
<dbReference type="InterPro" id="IPR011701">
    <property type="entry name" value="MFS"/>
</dbReference>
<organism evidence="7 8">
    <name type="scientific">Novosphingobium organovorum</name>
    <dbReference type="NCBI Taxonomy" id="2930092"/>
    <lineage>
        <taxon>Bacteria</taxon>
        <taxon>Pseudomonadati</taxon>
        <taxon>Pseudomonadota</taxon>
        <taxon>Alphaproteobacteria</taxon>
        <taxon>Sphingomonadales</taxon>
        <taxon>Sphingomonadaceae</taxon>
        <taxon>Novosphingobium</taxon>
    </lineage>
</organism>
<evidence type="ECO:0000256" key="1">
    <source>
        <dbReference type="ARBA" id="ARBA00004141"/>
    </source>
</evidence>
<evidence type="ECO:0000259" key="6">
    <source>
        <dbReference type="PROSITE" id="PS50850"/>
    </source>
</evidence>
<dbReference type="InterPro" id="IPR005829">
    <property type="entry name" value="Sugar_transporter_CS"/>
</dbReference>
<dbReference type="InterPro" id="IPR020846">
    <property type="entry name" value="MFS_dom"/>
</dbReference>
<dbReference type="RefSeq" id="WP_244018381.1">
    <property type="nucleotide sequence ID" value="NZ_JALHLF010000017.1"/>
</dbReference>
<feature type="transmembrane region" description="Helical" evidence="5">
    <location>
        <begin position="155"/>
        <end position="177"/>
    </location>
</feature>
<sequence length="441" mass="46147">MTAPLAPTAAQPAPYTPVTPKGLRTSRMVTAICWFALVCEGYDLGSLGAVLPRMLVYKPWSLTPTMAGAMASAALAGAFFGGYLLGMFGDRFGRKPAFLICLTVFSAATGLAAFAASPLEFAFWRFIAGVGIGGIVPASSSLTTEFAPRGQANKAFAIMFSGYSLGIFGSAVMSYFIVLDFGWRMVFAIGALPLLLVPIFAWLLPESLNFLQSAGRHGTAQALSAKLGVPMPEPETAPDTGAEPKAGLRALFARGNALATTGFWLATFMDMILVYGLNTWLPEIMRAAGYDLGPSILFLGVFALASAVGGVLLGAIADRVGRRLTIIASFTMGAVMIVLLAFPWPLPVTYAIVGLAGIGSVSAAVLVTSYLAAYFSARLRATAVGTCISFSRFGAVCGPMMGAMIAQYHLPTAWNFLFFALAALLAGASILLVPPRHGVKG</sequence>
<dbReference type="EMBL" id="JALHLF010000017">
    <property type="protein sequence ID" value="MCJ2182444.1"/>
    <property type="molecule type" value="Genomic_DNA"/>
</dbReference>
<feature type="transmembrane region" description="Helical" evidence="5">
    <location>
        <begin position="183"/>
        <end position="204"/>
    </location>
</feature>
<feature type="transmembrane region" description="Helical" evidence="5">
    <location>
        <begin position="63"/>
        <end position="85"/>
    </location>
</feature>
<evidence type="ECO:0000313" key="7">
    <source>
        <dbReference type="EMBL" id="MCJ2182444.1"/>
    </source>
</evidence>
<dbReference type="InterPro" id="IPR036259">
    <property type="entry name" value="MFS_trans_sf"/>
</dbReference>
<feature type="domain" description="Major facilitator superfamily (MFS) profile" evidence="6">
    <location>
        <begin position="29"/>
        <end position="438"/>
    </location>
</feature>
<gene>
    <name evidence="7" type="ORF">MTR62_06985</name>
</gene>
<feature type="transmembrane region" description="Helical" evidence="5">
    <location>
        <begin position="324"/>
        <end position="344"/>
    </location>
</feature>
<feature type="transmembrane region" description="Helical" evidence="5">
    <location>
        <begin position="414"/>
        <end position="433"/>
    </location>
</feature>
<feature type="transmembrane region" description="Helical" evidence="5">
    <location>
        <begin position="296"/>
        <end position="317"/>
    </location>
</feature>
<dbReference type="PANTHER" id="PTHR23508:SF10">
    <property type="entry name" value="CARBOXYLIC ACID TRANSPORTER PROTEIN HOMOLOG"/>
    <property type="match status" value="1"/>
</dbReference>
<keyword evidence="2 5" id="KW-0812">Transmembrane</keyword>
<keyword evidence="4 5" id="KW-0472">Membrane</keyword>
<dbReference type="Pfam" id="PF07690">
    <property type="entry name" value="MFS_1"/>
    <property type="match status" value="1"/>
</dbReference>
<keyword evidence="8" id="KW-1185">Reference proteome</keyword>
<feature type="transmembrane region" description="Helical" evidence="5">
    <location>
        <begin position="31"/>
        <end position="51"/>
    </location>
</feature>
<dbReference type="Proteomes" id="UP001162881">
    <property type="component" value="Unassembled WGS sequence"/>
</dbReference>
<proteinExistence type="predicted"/>
<evidence type="ECO:0000256" key="3">
    <source>
        <dbReference type="ARBA" id="ARBA00022989"/>
    </source>
</evidence>
<comment type="subcellular location">
    <subcellularLocation>
        <location evidence="1">Membrane</location>
        <topology evidence="1">Multi-pass membrane protein</topology>
    </subcellularLocation>
</comment>
<dbReference type="PANTHER" id="PTHR23508">
    <property type="entry name" value="CARBOXYLIC ACID TRANSPORTER PROTEIN HOMOLOG"/>
    <property type="match status" value="1"/>
</dbReference>
<dbReference type="Gene3D" id="1.20.1250.20">
    <property type="entry name" value="MFS general substrate transporter like domains"/>
    <property type="match status" value="1"/>
</dbReference>
<feature type="transmembrane region" description="Helical" evidence="5">
    <location>
        <begin position="122"/>
        <end position="143"/>
    </location>
</feature>
<dbReference type="PROSITE" id="PS00216">
    <property type="entry name" value="SUGAR_TRANSPORT_1"/>
    <property type="match status" value="1"/>
</dbReference>
<feature type="transmembrane region" description="Helical" evidence="5">
    <location>
        <begin position="387"/>
        <end position="408"/>
    </location>
</feature>
<accession>A0ABT0BC90</accession>
<comment type="caution">
    <text evidence="7">The sequence shown here is derived from an EMBL/GenBank/DDBJ whole genome shotgun (WGS) entry which is preliminary data.</text>
</comment>
<feature type="transmembrane region" description="Helical" evidence="5">
    <location>
        <begin position="257"/>
        <end position="276"/>
    </location>
</feature>
<evidence type="ECO:0000256" key="5">
    <source>
        <dbReference type="SAM" id="Phobius"/>
    </source>
</evidence>
<dbReference type="PROSITE" id="PS50850">
    <property type="entry name" value="MFS"/>
    <property type="match status" value="1"/>
</dbReference>
<evidence type="ECO:0000256" key="4">
    <source>
        <dbReference type="ARBA" id="ARBA00023136"/>
    </source>
</evidence>
<dbReference type="SUPFAM" id="SSF103473">
    <property type="entry name" value="MFS general substrate transporter"/>
    <property type="match status" value="1"/>
</dbReference>
<reference evidence="7" key="1">
    <citation type="submission" date="2022-03" db="EMBL/GenBank/DDBJ databases">
        <title>Identification of a novel bacterium isolated from mangrove sediments.</title>
        <authorList>
            <person name="Pan X."/>
        </authorList>
    </citation>
    <scope>NUCLEOTIDE SEQUENCE</scope>
    <source>
        <strain evidence="7">B1949</strain>
    </source>
</reference>